<dbReference type="GeneID" id="92503256"/>
<organism evidence="1 2">
    <name type="scientific">Salipiger bermudensis (strain DSM 26914 / JCM 13377 / KCTC 12554 / HTCC2601)</name>
    <name type="common">Pelagibaca bermudensis</name>
    <dbReference type="NCBI Taxonomy" id="314265"/>
    <lineage>
        <taxon>Bacteria</taxon>
        <taxon>Pseudomonadati</taxon>
        <taxon>Pseudomonadota</taxon>
        <taxon>Alphaproteobacteria</taxon>
        <taxon>Rhodobacterales</taxon>
        <taxon>Roseobacteraceae</taxon>
        <taxon>Salipiger</taxon>
    </lineage>
</organism>
<protein>
    <submittedName>
        <fullName evidence="1">Uncharacterized protein</fullName>
    </submittedName>
</protein>
<comment type="caution">
    <text evidence="1">The sequence shown here is derived from an EMBL/GenBank/DDBJ whole genome shotgun (WGS) entry which is preliminary data.</text>
</comment>
<dbReference type="EMBL" id="AATQ01000001">
    <property type="protein sequence ID" value="EAU48380.1"/>
    <property type="molecule type" value="Genomic_DNA"/>
</dbReference>
<dbReference type="HOGENOM" id="CLU_2845911_0_0_5"/>
<dbReference type="RefSeq" id="WP_007801756.1">
    <property type="nucleotide sequence ID" value="NZ_DS022277.1"/>
</dbReference>
<keyword evidence="2" id="KW-1185">Reference proteome</keyword>
<evidence type="ECO:0000313" key="2">
    <source>
        <dbReference type="Proteomes" id="UP000006230"/>
    </source>
</evidence>
<reference evidence="1 2" key="1">
    <citation type="journal article" date="2010" name="J. Bacteriol.">
        <title>Genome sequences of Pelagibaca bermudensis HTCC2601T and Maritimibacter alkaliphilus HTCC2654T, the type strains of two marine Roseobacter genera.</title>
        <authorList>
            <person name="Thrash J.C."/>
            <person name="Cho J.C."/>
            <person name="Ferriera S."/>
            <person name="Johnson J."/>
            <person name="Vergin K.L."/>
            <person name="Giovannoni S.J."/>
        </authorList>
    </citation>
    <scope>NUCLEOTIDE SEQUENCE [LARGE SCALE GENOMIC DNA]</scope>
    <source>
        <strain evidence="2">DSM 26914 / JCM 13377 / KCTC 12554 / HTCC2601</strain>
    </source>
</reference>
<dbReference type="Proteomes" id="UP000006230">
    <property type="component" value="Unassembled WGS sequence"/>
</dbReference>
<proteinExistence type="predicted"/>
<dbReference type="AlphaFoldDB" id="Q0FX22"/>
<accession>Q0FX22</accession>
<gene>
    <name evidence="1" type="ORF">R2601_02368</name>
</gene>
<evidence type="ECO:0000313" key="1">
    <source>
        <dbReference type="EMBL" id="EAU48380.1"/>
    </source>
</evidence>
<sequence length="65" mass="7001">MEKTQPDPVTALIRDRLDGKRALLDEELAPCAAESAAIGADVAGFRNRLSPGCGPFDFELGSRRK</sequence>
<name>Q0FX22_SALBH</name>
<dbReference type="STRING" id="314265.R2601_02368"/>